<evidence type="ECO:0000256" key="1">
    <source>
        <dbReference type="SAM" id="MobiDB-lite"/>
    </source>
</evidence>
<feature type="region of interest" description="Disordered" evidence="1">
    <location>
        <begin position="1"/>
        <end position="29"/>
    </location>
</feature>
<evidence type="ECO:0000313" key="2">
    <source>
        <dbReference type="EMBL" id="GMH61409.1"/>
    </source>
</evidence>
<keyword evidence="3" id="KW-1185">Reference proteome</keyword>
<dbReference type="OrthoDB" id="10586954at2759"/>
<name>A0A9W6ZVW3_9STRA</name>
<feature type="compositionally biased region" description="Basic and acidic residues" evidence="1">
    <location>
        <begin position="73"/>
        <end position="99"/>
    </location>
</feature>
<proteinExistence type="predicted"/>
<dbReference type="Proteomes" id="UP001165122">
    <property type="component" value="Unassembled WGS sequence"/>
</dbReference>
<dbReference type="AlphaFoldDB" id="A0A9W6ZVW3"/>
<sequence length="109" mass="12640">MSTQSSSLHATSTPSSPVSPTDPVDPNDPELKILRQIRGSFLAILRMVESMRSDLSLLGERFDRLYENSERARGLVKEKIRREREGREREEREKESEKKREKKRKAPST</sequence>
<accession>A0A9W6ZVW3</accession>
<feature type="compositionally biased region" description="Basic residues" evidence="1">
    <location>
        <begin position="100"/>
        <end position="109"/>
    </location>
</feature>
<organism evidence="2 3">
    <name type="scientific">Triparma laevis f. longispina</name>
    <dbReference type="NCBI Taxonomy" id="1714387"/>
    <lineage>
        <taxon>Eukaryota</taxon>
        <taxon>Sar</taxon>
        <taxon>Stramenopiles</taxon>
        <taxon>Ochrophyta</taxon>
        <taxon>Bolidophyceae</taxon>
        <taxon>Parmales</taxon>
        <taxon>Triparmaceae</taxon>
        <taxon>Triparma</taxon>
    </lineage>
</organism>
<gene>
    <name evidence="2" type="ORF">TrLO_g8739</name>
</gene>
<protein>
    <submittedName>
        <fullName evidence="2">Uncharacterized protein</fullName>
    </submittedName>
</protein>
<comment type="caution">
    <text evidence="2">The sequence shown here is derived from an EMBL/GenBank/DDBJ whole genome shotgun (WGS) entry which is preliminary data.</text>
</comment>
<dbReference type="EMBL" id="BRXW01000507">
    <property type="protein sequence ID" value="GMH61409.1"/>
    <property type="molecule type" value="Genomic_DNA"/>
</dbReference>
<reference evidence="3" key="1">
    <citation type="journal article" date="2023" name="Commun. Biol.">
        <title>Genome analysis of Parmales, the sister group of diatoms, reveals the evolutionary specialization of diatoms from phago-mixotrophs to photoautotrophs.</title>
        <authorList>
            <person name="Ban H."/>
            <person name="Sato S."/>
            <person name="Yoshikawa S."/>
            <person name="Yamada K."/>
            <person name="Nakamura Y."/>
            <person name="Ichinomiya M."/>
            <person name="Sato N."/>
            <person name="Blanc-Mathieu R."/>
            <person name="Endo H."/>
            <person name="Kuwata A."/>
            <person name="Ogata H."/>
        </authorList>
    </citation>
    <scope>NUCLEOTIDE SEQUENCE [LARGE SCALE GENOMIC DNA]</scope>
    <source>
        <strain evidence="3">NIES 3700</strain>
    </source>
</reference>
<feature type="compositionally biased region" description="Low complexity" evidence="1">
    <location>
        <begin position="1"/>
        <end position="24"/>
    </location>
</feature>
<feature type="region of interest" description="Disordered" evidence="1">
    <location>
        <begin position="73"/>
        <end position="109"/>
    </location>
</feature>
<evidence type="ECO:0000313" key="3">
    <source>
        <dbReference type="Proteomes" id="UP001165122"/>
    </source>
</evidence>